<dbReference type="AlphaFoldDB" id="A0A9P4MDI8"/>
<evidence type="ECO:0000313" key="3">
    <source>
        <dbReference type="Proteomes" id="UP000799439"/>
    </source>
</evidence>
<evidence type="ECO:0000256" key="1">
    <source>
        <dbReference type="SAM" id="SignalP"/>
    </source>
</evidence>
<dbReference type="Proteomes" id="UP000799439">
    <property type="component" value="Unassembled WGS sequence"/>
</dbReference>
<keyword evidence="3" id="KW-1185">Reference proteome</keyword>
<feature type="signal peptide" evidence="1">
    <location>
        <begin position="1"/>
        <end position="20"/>
    </location>
</feature>
<keyword evidence="1" id="KW-0732">Signal</keyword>
<sequence length="363" mass="39390">MHIPLQLLFLTTIFWASTFAANPTPSNPDVEQEVVGVGFSLSHTHGAAAAHFPNGSTISVAHIPGTPGYKSYMRSLPFLPPSTSSPPTSNGSLTCPRPPPFRLLWPTSPLPSPASLIDLLTALKSATESTLAHPVTTVQLPLPFSASLTHDTHAHAHIRAALAEVGVTRSLPLMQDNVHAALVARGYDCRISADECSDAAAVRALPGVVMVVEYSEVGMGVVVLKKDDGGVYLEVKTGWDWSVGVEEMERCWVDGGSGAVDGVEGCERRLRETLWGMTRSTDRGWFWFEGVDALILMGEKGADPALRRAVEWVLRKRYPTMDVERLLVDAESVDPRFIAARGAAQRDLWARGLWPCRGEVCLF</sequence>
<organism evidence="2 3">
    <name type="scientific">Myriangium duriaei CBS 260.36</name>
    <dbReference type="NCBI Taxonomy" id="1168546"/>
    <lineage>
        <taxon>Eukaryota</taxon>
        <taxon>Fungi</taxon>
        <taxon>Dikarya</taxon>
        <taxon>Ascomycota</taxon>
        <taxon>Pezizomycotina</taxon>
        <taxon>Dothideomycetes</taxon>
        <taxon>Dothideomycetidae</taxon>
        <taxon>Myriangiales</taxon>
        <taxon>Myriangiaceae</taxon>
        <taxon>Myriangium</taxon>
    </lineage>
</organism>
<comment type="caution">
    <text evidence="2">The sequence shown here is derived from an EMBL/GenBank/DDBJ whole genome shotgun (WGS) entry which is preliminary data.</text>
</comment>
<name>A0A9P4MDI8_9PEZI</name>
<dbReference type="EMBL" id="ML996092">
    <property type="protein sequence ID" value="KAF2148932.1"/>
    <property type="molecule type" value="Genomic_DNA"/>
</dbReference>
<feature type="chain" id="PRO_5040421828" evidence="1">
    <location>
        <begin position="21"/>
        <end position="363"/>
    </location>
</feature>
<proteinExistence type="predicted"/>
<dbReference type="OrthoDB" id="3643156at2759"/>
<reference evidence="2" key="1">
    <citation type="journal article" date="2020" name="Stud. Mycol.">
        <title>101 Dothideomycetes genomes: a test case for predicting lifestyles and emergence of pathogens.</title>
        <authorList>
            <person name="Haridas S."/>
            <person name="Albert R."/>
            <person name="Binder M."/>
            <person name="Bloem J."/>
            <person name="Labutti K."/>
            <person name="Salamov A."/>
            <person name="Andreopoulos B."/>
            <person name="Baker S."/>
            <person name="Barry K."/>
            <person name="Bills G."/>
            <person name="Bluhm B."/>
            <person name="Cannon C."/>
            <person name="Castanera R."/>
            <person name="Culley D."/>
            <person name="Daum C."/>
            <person name="Ezra D."/>
            <person name="Gonzalez J."/>
            <person name="Henrissat B."/>
            <person name="Kuo A."/>
            <person name="Liang C."/>
            <person name="Lipzen A."/>
            <person name="Lutzoni F."/>
            <person name="Magnuson J."/>
            <person name="Mondo S."/>
            <person name="Nolan M."/>
            <person name="Ohm R."/>
            <person name="Pangilinan J."/>
            <person name="Park H.-J."/>
            <person name="Ramirez L."/>
            <person name="Alfaro M."/>
            <person name="Sun H."/>
            <person name="Tritt A."/>
            <person name="Yoshinaga Y."/>
            <person name="Zwiers L.-H."/>
            <person name="Turgeon B."/>
            <person name="Goodwin S."/>
            <person name="Spatafora J."/>
            <person name="Crous P."/>
            <person name="Grigoriev I."/>
        </authorList>
    </citation>
    <scope>NUCLEOTIDE SEQUENCE</scope>
    <source>
        <strain evidence="2">CBS 260.36</strain>
    </source>
</reference>
<protein>
    <submittedName>
        <fullName evidence="2">Uncharacterized protein</fullName>
    </submittedName>
</protein>
<accession>A0A9P4MDI8</accession>
<gene>
    <name evidence="2" type="ORF">K461DRAFT_55284</name>
</gene>
<evidence type="ECO:0000313" key="2">
    <source>
        <dbReference type="EMBL" id="KAF2148932.1"/>
    </source>
</evidence>